<dbReference type="EMBL" id="FNCP01000009">
    <property type="protein sequence ID" value="SDH09684.1"/>
    <property type="molecule type" value="Genomic_DNA"/>
</dbReference>
<dbReference type="Pfam" id="PF00482">
    <property type="entry name" value="T2SSF"/>
    <property type="match status" value="2"/>
</dbReference>
<dbReference type="PANTHER" id="PTHR30012:SF0">
    <property type="entry name" value="TYPE II SECRETION SYSTEM PROTEIN F-RELATED"/>
    <property type="match status" value="1"/>
</dbReference>
<evidence type="ECO:0000256" key="9">
    <source>
        <dbReference type="SAM" id="Phobius"/>
    </source>
</evidence>
<evidence type="ECO:0000256" key="6">
    <source>
        <dbReference type="ARBA" id="ARBA00022989"/>
    </source>
</evidence>
<dbReference type="InterPro" id="IPR003004">
    <property type="entry name" value="GspF/PilC"/>
</dbReference>
<feature type="transmembrane region" description="Helical" evidence="9">
    <location>
        <begin position="166"/>
        <end position="188"/>
    </location>
</feature>
<keyword evidence="6 9" id="KW-1133">Transmembrane helix</keyword>
<dbReference type="Gene3D" id="1.20.81.30">
    <property type="entry name" value="Type II secretion system (T2SS), domain F"/>
    <property type="match status" value="2"/>
</dbReference>
<dbReference type="PRINTS" id="PR00812">
    <property type="entry name" value="BCTERIALGSPF"/>
</dbReference>
<keyword evidence="12" id="KW-1185">Reference proteome</keyword>
<evidence type="ECO:0000256" key="1">
    <source>
        <dbReference type="ARBA" id="ARBA00004651"/>
    </source>
</evidence>
<evidence type="ECO:0000256" key="4">
    <source>
        <dbReference type="ARBA" id="ARBA00022475"/>
    </source>
</evidence>
<feature type="transmembrane region" description="Helical" evidence="9">
    <location>
        <begin position="372"/>
        <end position="393"/>
    </location>
</feature>
<dbReference type="GO" id="GO:0005886">
    <property type="term" value="C:plasma membrane"/>
    <property type="evidence" value="ECO:0007669"/>
    <property type="project" value="UniProtKB-SubCell"/>
</dbReference>
<dbReference type="PANTHER" id="PTHR30012">
    <property type="entry name" value="GENERAL SECRETION PATHWAY PROTEIN"/>
    <property type="match status" value="1"/>
</dbReference>
<organism evidence="11 12">
    <name type="scientific">Desulfosporosinus hippei DSM 8344</name>
    <dbReference type="NCBI Taxonomy" id="1121419"/>
    <lineage>
        <taxon>Bacteria</taxon>
        <taxon>Bacillati</taxon>
        <taxon>Bacillota</taxon>
        <taxon>Clostridia</taxon>
        <taxon>Eubacteriales</taxon>
        <taxon>Desulfitobacteriaceae</taxon>
        <taxon>Desulfosporosinus</taxon>
    </lineage>
</organism>
<evidence type="ECO:0000256" key="8">
    <source>
        <dbReference type="RuleBase" id="RU003923"/>
    </source>
</evidence>
<dbReference type="InterPro" id="IPR001992">
    <property type="entry name" value="T2SS_GspF/T4SS_PilC_CS"/>
</dbReference>
<dbReference type="InterPro" id="IPR042094">
    <property type="entry name" value="T2SS_GspF_sf"/>
</dbReference>
<proteinExistence type="inferred from homology"/>
<reference evidence="12" key="1">
    <citation type="submission" date="2016-10" db="EMBL/GenBank/DDBJ databases">
        <authorList>
            <person name="Varghese N."/>
            <person name="Submissions S."/>
        </authorList>
    </citation>
    <scope>NUCLEOTIDE SEQUENCE [LARGE SCALE GENOMIC DNA]</scope>
    <source>
        <strain evidence="12">DSM 8344</strain>
    </source>
</reference>
<dbReference type="STRING" id="1121419.SAMN05443529_109154"/>
<dbReference type="Proteomes" id="UP000198656">
    <property type="component" value="Unassembled WGS sequence"/>
</dbReference>
<protein>
    <submittedName>
        <fullName evidence="11">Type IV pilus assembly protein PilC</fullName>
    </submittedName>
</protein>
<keyword evidence="5 8" id="KW-0812">Transmembrane</keyword>
<evidence type="ECO:0000313" key="12">
    <source>
        <dbReference type="Proteomes" id="UP000198656"/>
    </source>
</evidence>
<dbReference type="AlphaFoldDB" id="A0A1G7ZLY2"/>
<dbReference type="GO" id="GO:0009306">
    <property type="term" value="P:protein secretion"/>
    <property type="evidence" value="ECO:0007669"/>
    <property type="project" value="InterPro"/>
</dbReference>
<feature type="transmembrane region" description="Helical" evidence="9">
    <location>
        <begin position="217"/>
        <end position="235"/>
    </location>
</feature>
<evidence type="ECO:0000256" key="7">
    <source>
        <dbReference type="ARBA" id="ARBA00023136"/>
    </source>
</evidence>
<evidence type="ECO:0000313" key="11">
    <source>
        <dbReference type="EMBL" id="SDH09684.1"/>
    </source>
</evidence>
<dbReference type="PROSITE" id="PS00874">
    <property type="entry name" value="T2SP_F"/>
    <property type="match status" value="1"/>
</dbReference>
<evidence type="ECO:0000259" key="10">
    <source>
        <dbReference type="Pfam" id="PF00482"/>
    </source>
</evidence>
<accession>A0A1G7ZLY2</accession>
<feature type="domain" description="Type II secretion system protein GspF" evidence="10">
    <location>
        <begin position="269"/>
        <end position="391"/>
    </location>
</feature>
<evidence type="ECO:0000256" key="2">
    <source>
        <dbReference type="ARBA" id="ARBA00005745"/>
    </source>
</evidence>
<comment type="similarity">
    <text evidence="2 8">Belongs to the GSP F family.</text>
</comment>
<dbReference type="RefSeq" id="WP_092332867.1">
    <property type="nucleotide sequence ID" value="NZ_FNCP01000009.1"/>
</dbReference>
<evidence type="ECO:0000256" key="3">
    <source>
        <dbReference type="ARBA" id="ARBA00022448"/>
    </source>
</evidence>
<name>A0A1G7ZLY2_9FIRM</name>
<feature type="domain" description="Type II secretion system protein GspF" evidence="10">
    <location>
        <begin position="66"/>
        <end position="189"/>
    </location>
</feature>
<keyword evidence="4" id="KW-1003">Cell membrane</keyword>
<sequence length="400" mass="44430">MSKQHFLWKAVDINGKVRRGIWADTGLYEVQRRLRKAGYFPVWIRSTAPIENVLFPAGRNFKWSSFARRLATLLEAGIPILQALQMMSSNERSSFDQEQLVILKNQVESGSDLSEALAHLDPSPNSFILSMIKAGEYTGNLGKVLSEIADELDLELVYQRKIKAALAYPALLFTAVILVLYALSVWILPMYEKLFLSVGVSELPFLTRVIFAGSQKLPLLLGGSLSLASVSLLIYKLSSPNQWRIHLENLLGRAPLIGKVYHLRDLVQFSRMLSRLLTAGIPLLEALRLTAGTLRSPKMLALINNLILNVRQGKRMSPMLSASGIFPKEGAEMIGIAEEAGQLDLMMHYVTKIFRCDLEEQLEGLMRMIGPLLTIILAGLIGIVAGGVMLPIFDLSSQLQ</sequence>
<evidence type="ECO:0000256" key="5">
    <source>
        <dbReference type="ARBA" id="ARBA00022692"/>
    </source>
</evidence>
<comment type="subcellular location">
    <subcellularLocation>
        <location evidence="1 8">Cell membrane</location>
        <topology evidence="1 8">Multi-pass membrane protein</topology>
    </subcellularLocation>
</comment>
<keyword evidence="3 8" id="KW-0813">Transport</keyword>
<gene>
    <name evidence="11" type="ORF">SAMN05443529_109154</name>
</gene>
<dbReference type="OrthoDB" id="9805682at2"/>
<keyword evidence="7 9" id="KW-0472">Membrane</keyword>
<dbReference type="InterPro" id="IPR018076">
    <property type="entry name" value="T2SS_GspF_dom"/>
</dbReference>